<proteinExistence type="predicted"/>
<reference evidence="3" key="1">
    <citation type="journal article" date="2017" name="Nat. Commun.">
        <title>The asparagus genome sheds light on the origin and evolution of a young Y chromosome.</title>
        <authorList>
            <person name="Harkess A."/>
            <person name="Zhou J."/>
            <person name="Xu C."/>
            <person name="Bowers J.E."/>
            <person name="Van der Hulst R."/>
            <person name="Ayyampalayam S."/>
            <person name="Mercati F."/>
            <person name="Riccardi P."/>
            <person name="McKain M.R."/>
            <person name="Kakrana A."/>
            <person name="Tang H."/>
            <person name="Ray J."/>
            <person name="Groenendijk J."/>
            <person name="Arikit S."/>
            <person name="Mathioni S.M."/>
            <person name="Nakano M."/>
            <person name="Shan H."/>
            <person name="Telgmann-Rauber A."/>
            <person name="Kanno A."/>
            <person name="Yue Z."/>
            <person name="Chen H."/>
            <person name="Li W."/>
            <person name="Chen Y."/>
            <person name="Xu X."/>
            <person name="Zhang Y."/>
            <person name="Luo S."/>
            <person name="Chen H."/>
            <person name="Gao J."/>
            <person name="Mao Z."/>
            <person name="Pires J.C."/>
            <person name="Luo M."/>
            <person name="Kudrna D."/>
            <person name="Wing R.A."/>
            <person name="Meyers B.C."/>
            <person name="Yi K."/>
            <person name="Kong H."/>
            <person name="Lavrijsen P."/>
            <person name="Sunseri F."/>
            <person name="Falavigna A."/>
            <person name="Ye Y."/>
            <person name="Leebens-Mack J.H."/>
            <person name="Chen G."/>
        </authorList>
    </citation>
    <scope>NUCLEOTIDE SEQUENCE [LARGE SCALE GENOMIC DNA]</scope>
    <source>
        <strain evidence="3">cv. DH0086</strain>
    </source>
</reference>
<protein>
    <submittedName>
        <fullName evidence="2">Uncharacterized protein</fullName>
    </submittedName>
</protein>
<name>A0A5P1EMC5_ASPOF</name>
<keyword evidence="3" id="KW-1185">Reference proteome</keyword>
<feature type="region of interest" description="Disordered" evidence="1">
    <location>
        <begin position="54"/>
        <end position="84"/>
    </location>
</feature>
<evidence type="ECO:0000313" key="2">
    <source>
        <dbReference type="EMBL" id="ONK67158.1"/>
    </source>
</evidence>
<feature type="compositionally biased region" description="Basic and acidic residues" evidence="1">
    <location>
        <begin position="54"/>
        <end position="73"/>
    </location>
</feature>
<dbReference type="EMBL" id="CM007386">
    <property type="protein sequence ID" value="ONK67158.1"/>
    <property type="molecule type" value="Genomic_DNA"/>
</dbReference>
<evidence type="ECO:0000313" key="3">
    <source>
        <dbReference type="Proteomes" id="UP000243459"/>
    </source>
</evidence>
<organism evidence="2 3">
    <name type="scientific">Asparagus officinalis</name>
    <name type="common">Garden asparagus</name>
    <dbReference type="NCBI Taxonomy" id="4686"/>
    <lineage>
        <taxon>Eukaryota</taxon>
        <taxon>Viridiplantae</taxon>
        <taxon>Streptophyta</taxon>
        <taxon>Embryophyta</taxon>
        <taxon>Tracheophyta</taxon>
        <taxon>Spermatophyta</taxon>
        <taxon>Magnoliopsida</taxon>
        <taxon>Liliopsida</taxon>
        <taxon>Asparagales</taxon>
        <taxon>Asparagaceae</taxon>
        <taxon>Asparagoideae</taxon>
        <taxon>Asparagus</taxon>
    </lineage>
</organism>
<gene>
    <name evidence="2" type="ORF">A4U43_C06F16620</name>
</gene>
<evidence type="ECO:0000256" key="1">
    <source>
        <dbReference type="SAM" id="MobiDB-lite"/>
    </source>
</evidence>
<dbReference type="Proteomes" id="UP000243459">
    <property type="component" value="Chromosome 6"/>
</dbReference>
<dbReference type="AlphaFoldDB" id="A0A5P1EMC5"/>
<dbReference type="Gramene" id="ONK67158">
    <property type="protein sequence ID" value="ONK67158"/>
    <property type="gene ID" value="A4U43_C06F16620"/>
</dbReference>
<accession>A0A5P1EMC5</accession>
<sequence length="167" mass="18400">MTEEFARAGSLLGQLRGLIVDRLRMPAFAPDLLILPKHQREEYVGTFDEEVAKKAHHDEAATTSEAREGHAIPDPEPSSGLTPPIVMTPSTVEAKDIQLIIPEWAMDVIAIVSFEDEEGEEEDVDHIGGSDAFTDDAFRDHDEDGGHYLTSSTWYLTSGLPYQGSSF</sequence>